<feature type="chain" id="PRO_5005570225" evidence="1">
    <location>
        <begin position="27"/>
        <end position="413"/>
    </location>
</feature>
<protein>
    <submittedName>
        <fullName evidence="2">Uncharacterized protein</fullName>
    </submittedName>
</protein>
<evidence type="ECO:0000313" key="3">
    <source>
        <dbReference type="Proteomes" id="UP000037043"/>
    </source>
</evidence>
<gene>
    <name evidence="2" type="ORF">CLHOM_18420</name>
</gene>
<feature type="signal peptide" evidence="1">
    <location>
        <begin position="1"/>
        <end position="26"/>
    </location>
</feature>
<accession>A0A0L6ZAF4</accession>
<dbReference type="AlphaFoldDB" id="A0A0L6ZAF4"/>
<keyword evidence="3" id="KW-1185">Reference proteome</keyword>
<sequence length="413" mass="46056">MKFKKKSAMLLSFVLGTTMLATTAIAEISSKSGYVQLKDSLKYTADAATSKLSSYTMDMSFVAKADGKVISSEKSLNKYDLGKQATETTTSRVDGNNKSEYYYYSDKNVRINKSADESIYFLTEFTSPKESKSITNPFNEKGAEDIEIIADILVGNLKDAVIVTEQSDGGKELSGSISESQIPALINAIVSFQCKNEFSYRQNNDSLIPRITKDIFVKEITGKMIVDKDGLIQSINGTGALYGKDENGKEHTITFELSGKLYDVNSTTVTKPDLSGKKVEKNVEKDFDKLTNPSKYIGKYKTDIIIEKDGKFAKIGEKVIDITQIDETTITGKYYEEYTKGYEEYSKNKKDFNFSAKFQEKSLNAEFTATTSSGNTVKGNIYVDQFSGKVHFNINENRSSNLLFDGEFSRVFE</sequence>
<name>A0A0L6ZAF4_9CLOT</name>
<dbReference type="EMBL" id="LHUR01000022">
    <property type="protein sequence ID" value="KOA19753.1"/>
    <property type="molecule type" value="Genomic_DNA"/>
</dbReference>
<keyword evidence="1" id="KW-0732">Signal</keyword>
<reference evidence="3" key="1">
    <citation type="submission" date="2015-08" db="EMBL/GenBank/DDBJ databases">
        <title>Genome sequence of the strict anaerobe Clostridium homopropionicum LuHBu1 (DSM 5847T).</title>
        <authorList>
            <person name="Poehlein A."/>
            <person name="Beck M."/>
            <person name="Schiel-Bengelsdorf B."/>
            <person name="Bengelsdorf F.R."/>
            <person name="Daniel R."/>
            <person name="Duerre P."/>
        </authorList>
    </citation>
    <scope>NUCLEOTIDE SEQUENCE [LARGE SCALE GENOMIC DNA]</scope>
    <source>
        <strain evidence="3">DSM 5847</strain>
    </source>
</reference>
<evidence type="ECO:0000256" key="1">
    <source>
        <dbReference type="SAM" id="SignalP"/>
    </source>
</evidence>
<evidence type="ECO:0000313" key="2">
    <source>
        <dbReference type="EMBL" id="KOA19753.1"/>
    </source>
</evidence>
<organism evidence="2 3">
    <name type="scientific">Clostridium homopropionicum DSM 5847</name>
    <dbReference type="NCBI Taxonomy" id="1121318"/>
    <lineage>
        <taxon>Bacteria</taxon>
        <taxon>Bacillati</taxon>
        <taxon>Bacillota</taxon>
        <taxon>Clostridia</taxon>
        <taxon>Eubacteriales</taxon>
        <taxon>Clostridiaceae</taxon>
        <taxon>Clostridium</taxon>
    </lineage>
</organism>
<dbReference type="Proteomes" id="UP000037043">
    <property type="component" value="Unassembled WGS sequence"/>
</dbReference>
<dbReference type="RefSeq" id="WP_074782705.1">
    <property type="nucleotide sequence ID" value="NZ_LHUR01000022.1"/>
</dbReference>
<proteinExistence type="predicted"/>
<dbReference type="PATRIC" id="fig|1121318.3.peg.1859"/>
<dbReference type="STRING" id="36844.SAMN04488501_102152"/>
<comment type="caution">
    <text evidence="2">The sequence shown here is derived from an EMBL/GenBank/DDBJ whole genome shotgun (WGS) entry which is preliminary data.</text>
</comment>